<evidence type="ECO:0000313" key="2">
    <source>
        <dbReference type="EMBL" id="GFS39751.1"/>
    </source>
</evidence>
<feature type="region of interest" description="Disordered" evidence="1">
    <location>
        <begin position="246"/>
        <end position="279"/>
    </location>
</feature>
<organism evidence="2 3">
    <name type="scientific">Nephila pilipes</name>
    <name type="common">Giant wood spider</name>
    <name type="synonym">Nephila maculata</name>
    <dbReference type="NCBI Taxonomy" id="299642"/>
    <lineage>
        <taxon>Eukaryota</taxon>
        <taxon>Metazoa</taxon>
        <taxon>Ecdysozoa</taxon>
        <taxon>Arthropoda</taxon>
        <taxon>Chelicerata</taxon>
        <taxon>Arachnida</taxon>
        <taxon>Araneae</taxon>
        <taxon>Araneomorphae</taxon>
        <taxon>Entelegynae</taxon>
        <taxon>Araneoidea</taxon>
        <taxon>Nephilidae</taxon>
        <taxon>Nephila</taxon>
    </lineage>
</organism>
<keyword evidence="3" id="KW-1185">Reference proteome</keyword>
<evidence type="ECO:0000313" key="3">
    <source>
        <dbReference type="Proteomes" id="UP000887013"/>
    </source>
</evidence>
<reference evidence="2" key="1">
    <citation type="submission" date="2020-08" db="EMBL/GenBank/DDBJ databases">
        <title>Multicomponent nature underlies the extraordinary mechanical properties of spider dragline silk.</title>
        <authorList>
            <person name="Kono N."/>
            <person name="Nakamura H."/>
            <person name="Mori M."/>
            <person name="Yoshida Y."/>
            <person name="Ohtoshi R."/>
            <person name="Malay A.D."/>
            <person name="Moran D.A.P."/>
            <person name="Tomita M."/>
            <person name="Numata K."/>
            <person name="Arakawa K."/>
        </authorList>
    </citation>
    <scope>NUCLEOTIDE SEQUENCE</scope>
</reference>
<sequence length="374" mass="41768">MCWYCFVQLRAHSLSTLLRQKEDGGKVKLELQKSNVSGCKSLTNSLNEEYLISSKIPSSDSVQHGQLCNDGVLQSYTSQQQASKRNTSNLTDGYEKATKYLKNMITDTIILLPSILDEIPIIARNPILASKLDETPRELPSFSKSRAMKLSSQLSQEHLPRNLKETFVLRKKDRTENCVKNPVTLSQHHTSNVQTESFRSLSTLLRQKEDGGKVKLELQKSNVSGCKSLTNSLNEEYLISSKIPSSDSVQHGQLSNQSNTSQQQASKRNTSNLTDGFSKATKDSKDMIADTDTLVSSILDEALCIEEGTAMTLDHDVFMKSLEELPRAALVPTTVTYDEKEKLVIQSIKKDLMKMGDNCNLFQEINDMSCNLDS</sequence>
<evidence type="ECO:0000256" key="1">
    <source>
        <dbReference type="SAM" id="MobiDB-lite"/>
    </source>
</evidence>
<gene>
    <name evidence="2" type="ORF">NPIL_596671</name>
</gene>
<accession>A0A8X6ICU5</accession>
<protein>
    <submittedName>
        <fullName evidence="2">Uncharacterized protein</fullName>
    </submittedName>
</protein>
<name>A0A8X6ICU5_NEPPI</name>
<dbReference type="EMBL" id="BMAW01089424">
    <property type="protein sequence ID" value="GFS39751.1"/>
    <property type="molecule type" value="Genomic_DNA"/>
</dbReference>
<dbReference type="Proteomes" id="UP000887013">
    <property type="component" value="Unassembled WGS sequence"/>
</dbReference>
<comment type="caution">
    <text evidence="2">The sequence shown here is derived from an EMBL/GenBank/DDBJ whole genome shotgun (WGS) entry which is preliminary data.</text>
</comment>
<proteinExistence type="predicted"/>
<feature type="compositionally biased region" description="Low complexity" evidence="1">
    <location>
        <begin position="253"/>
        <end position="266"/>
    </location>
</feature>
<dbReference type="AlphaFoldDB" id="A0A8X6ICU5"/>